<keyword evidence="1" id="KW-0472">Membrane</keyword>
<dbReference type="PANTHER" id="PTHR23028:SF53">
    <property type="entry name" value="ACYL_TRANSF_3 DOMAIN-CONTAINING PROTEIN"/>
    <property type="match status" value="1"/>
</dbReference>
<feature type="transmembrane region" description="Helical" evidence="1">
    <location>
        <begin position="83"/>
        <end position="106"/>
    </location>
</feature>
<feature type="transmembrane region" description="Helical" evidence="1">
    <location>
        <begin position="198"/>
        <end position="219"/>
    </location>
</feature>
<dbReference type="GO" id="GO:0016020">
    <property type="term" value="C:membrane"/>
    <property type="evidence" value="ECO:0007669"/>
    <property type="project" value="TreeGrafter"/>
</dbReference>
<feature type="transmembrane region" description="Helical" evidence="1">
    <location>
        <begin position="286"/>
        <end position="311"/>
    </location>
</feature>
<evidence type="ECO:0000313" key="4">
    <source>
        <dbReference type="Proteomes" id="UP000199452"/>
    </source>
</evidence>
<dbReference type="OrthoDB" id="9796461at2"/>
<keyword evidence="3" id="KW-0012">Acyltransferase</keyword>
<feature type="transmembrane region" description="Helical" evidence="1">
    <location>
        <begin position="36"/>
        <end position="62"/>
    </location>
</feature>
<dbReference type="Proteomes" id="UP000199452">
    <property type="component" value="Unassembled WGS sequence"/>
</dbReference>
<feature type="transmembrane region" description="Helical" evidence="1">
    <location>
        <begin position="256"/>
        <end position="274"/>
    </location>
</feature>
<dbReference type="GO" id="GO:0016787">
    <property type="term" value="F:hydrolase activity"/>
    <property type="evidence" value="ECO:0007669"/>
    <property type="project" value="UniProtKB-KW"/>
</dbReference>
<feature type="transmembrane region" description="Helical" evidence="1">
    <location>
        <begin position="136"/>
        <end position="157"/>
    </location>
</feature>
<dbReference type="InterPro" id="IPR002656">
    <property type="entry name" value="Acyl_transf_3_dom"/>
</dbReference>
<protein>
    <submittedName>
        <fullName evidence="3">Peptidoglycan/LPS O-acetylase OafA/YrhL, contains acyltransferase and SGNH-hydrolase domains</fullName>
    </submittedName>
</protein>
<dbReference type="RefSeq" id="WP_092439831.1">
    <property type="nucleotide sequence ID" value="NZ_FMYP01000057.1"/>
</dbReference>
<dbReference type="GO" id="GO:0016747">
    <property type="term" value="F:acyltransferase activity, transferring groups other than amino-acyl groups"/>
    <property type="evidence" value="ECO:0007669"/>
    <property type="project" value="InterPro"/>
</dbReference>
<dbReference type="GO" id="GO:0000271">
    <property type="term" value="P:polysaccharide biosynthetic process"/>
    <property type="evidence" value="ECO:0007669"/>
    <property type="project" value="TreeGrafter"/>
</dbReference>
<keyword evidence="3" id="KW-0378">Hydrolase</keyword>
<keyword evidence="1" id="KW-1133">Transmembrane helix</keyword>
<feature type="domain" description="Acyltransferase 3" evidence="2">
    <location>
        <begin position="8"/>
        <end position="341"/>
    </location>
</feature>
<feature type="transmembrane region" description="Helical" evidence="1">
    <location>
        <begin position="231"/>
        <end position="250"/>
    </location>
</feature>
<accession>A0A1G6Q4H1</accession>
<keyword evidence="1" id="KW-0812">Transmembrane</keyword>
<gene>
    <name evidence="3" type="ORF">SAMN05216323_105725</name>
</gene>
<feature type="transmembrane region" description="Helical" evidence="1">
    <location>
        <begin position="7"/>
        <end position="24"/>
    </location>
</feature>
<organism evidence="3 4">
    <name type="scientific">Williamwhitmania taraxaci</name>
    <dbReference type="NCBI Taxonomy" id="1640674"/>
    <lineage>
        <taxon>Bacteria</taxon>
        <taxon>Pseudomonadati</taxon>
        <taxon>Bacteroidota</taxon>
        <taxon>Bacteroidia</taxon>
        <taxon>Bacteroidales</taxon>
        <taxon>Williamwhitmaniaceae</taxon>
        <taxon>Williamwhitmania</taxon>
    </lineage>
</organism>
<dbReference type="PANTHER" id="PTHR23028">
    <property type="entry name" value="ACETYLTRANSFERASE"/>
    <property type="match status" value="1"/>
</dbReference>
<proteinExistence type="predicted"/>
<name>A0A1G6Q4H1_9BACT</name>
<evidence type="ECO:0000256" key="1">
    <source>
        <dbReference type="SAM" id="Phobius"/>
    </source>
</evidence>
<dbReference type="InterPro" id="IPR050879">
    <property type="entry name" value="Acyltransferase_3"/>
</dbReference>
<feature type="transmembrane region" description="Helical" evidence="1">
    <location>
        <begin position="164"/>
        <end position="186"/>
    </location>
</feature>
<feature type="transmembrane region" description="Helical" evidence="1">
    <location>
        <begin position="323"/>
        <end position="344"/>
    </location>
</feature>
<evidence type="ECO:0000313" key="3">
    <source>
        <dbReference type="EMBL" id="SDC86824.1"/>
    </source>
</evidence>
<dbReference type="STRING" id="1640674.SAMN05216323_105725"/>
<dbReference type="Pfam" id="PF01757">
    <property type="entry name" value="Acyl_transf_3"/>
    <property type="match status" value="1"/>
</dbReference>
<evidence type="ECO:0000259" key="2">
    <source>
        <dbReference type="Pfam" id="PF01757"/>
    </source>
</evidence>
<sequence>MQKKIDLIQVVRGVGALLVCSFHMKTLLNTPTFAYGSFFFGSGAIGVPLFFILSGFIIFYTTQNSARSVTYVRIFALKRIVRIVPLYYLVTLIWIVGLGQVGYYLARRPDLLLSALTFVPSFTSTVGPSFGFPPVAIGWTLAYEMLFYLIFCVSLFFGKFRYAVLSLLIVSIVVGLPFLVGASVNFDASHAYGFSVRYLEVMASPVMLYFLLGVLLGWIYQSSFAIKSHTISFLMVGVSLVYFWLAYFGIGHLSNNIFANMLSCGALLFSLLMWHKNRPISFFKPLVYLGDISYSLYLVHPLVIVFLPKILRSVGLASLANGPVLFVLAIIVILLISAISYEFFERKMLSRISRAIV</sequence>
<dbReference type="AlphaFoldDB" id="A0A1G6Q4H1"/>
<keyword evidence="3" id="KW-0808">Transferase</keyword>
<keyword evidence="4" id="KW-1185">Reference proteome</keyword>
<dbReference type="EMBL" id="FMYP01000057">
    <property type="protein sequence ID" value="SDC86824.1"/>
    <property type="molecule type" value="Genomic_DNA"/>
</dbReference>
<reference evidence="3 4" key="1">
    <citation type="submission" date="2016-09" db="EMBL/GenBank/DDBJ databases">
        <authorList>
            <person name="Capua I."/>
            <person name="De Benedictis P."/>
            <person name="Joannis T."/>
            <person name="Lombin L.H."/>
            <person name="Cattoli G."/>
        </authorList>
    </citation>
    <scope>NUCLEOTIDE SEQUENCE [LARGE SCALE GENOMIC DNA]</scope>
    <source>
        <strain evidence="3 4">A7P-90m</strain>
    </source>
</reference>